<comment type="similarity">
    <text evidence="1">Belongs to the short-chain dehydrogenases/reductases (SDR) family.</text>
</comment>
<protein>
    <submittedName>
        <fullName evidence="3">Uncharacterized protein</fullName>
    </submittedName>
</protein>
<dbReference type="GO" id="GO:0016491">
    <property type="term" value="F:oxidoreductase activity"/>
    <property type="evidence" value="ECO:0007669"/>
    <property type="project" value="UniProtKB-KW"/>
</dbReference>
<sequence>MGGSTSQLISPLPVGRTVIITGGNSGIGYQVAKEMAFMGAKVILAVRTEERGKSAIAKIKADYEERKKGDNTYNIIVREEMDLQYHVCDLASLKSTMQFIDWFKSTGLVCHVLICNACTYSLHEVLTEDKWESTYQVNYLAHFLLISQFLPGICKSEEECRIVIISSQSHHRIHFDADYAATSRMKKFDGFKTYANCKLFQIMLMYSLDKILEHHPKVDVLSVDRGKLDAFAFHGEGEDTSIEGFSCRLACLSLCGKMKDDHNGADTVLYAALDPHLQGLSRGYFLRPHDKARFPSPQARNKELQDFLWKQTIENLSEYLTGDALKVLAEK</sequence>
<dbReference type="PANTHER" id="PTHR24320">
    <property type="entry name" value="RETINOL DEHYDROGENASE"/>
    <property type="match status" value="1"/>
</dbReference>
<keyword evidence="2" id="KW-0560">Oxidoreductase</keyword>
<dbReference type="PANTHER" id="PTHR24320:SF152">
    <property type="entry name" value="SHORT-CHAIN DEHYDROGENASE_REDUCTASE FAMILY PROTEIN"/>
    <property type="match status" value="1"/>
</dbReference>
<evidence type="ECO:0000313" key="4">
    <source>
        <dbReference type="Proteomes" id="UP000828390"/>
    </source>
</evidence>
<evidence type="ECO:0000256" key="1">
    <source>
        <dbReference type="ARBA" id="ARBA00006484"/>
    </source>
</evidence>
<dbReference type="OrthoDB" id="191139at2759"/>
<proteinExistence type="inferred from homology"/>
<dbReference type="InterPro" id="IPR002347">
    <property type="entry name" value="SDR_fam"/>
</dbReference>
<reference evidence="3" key="2">
    <citation type="submission" date="2020-11" db="EMBL/GenBank/DDBJ databases">
        <authorList>
            <person name="McCartney M.A."/>
            <person name="Auch B."/>
            <person name="Kono T."/>
            <person name="Mallez S."/>
            <person name="Becker A."/>
            <person name="Gohl D.M."/>
            <person name="Silverstein K.A.T."/>
            <person name="Koren S."/>
            <person name="Bechman K.B."/>
            <person name="Herman A."/>
            <person name="Abrahante J.E."/>
            <person name="Garbe J."/>
        </authorList>
    </citation>
    <scope>NUCLEOTIDE SEQUENCE</scope>
    <source>
        <strain evidence="3">Duluth1</strain>
        <tissue evidence="3">Whole animal</tissue>
    </source>
</reference>
<dbReference type="EMBL" id="JAIWYP010000010">
    <property type="protein sequence ID" value="KAH3747905.1"/>
    <property type="molecule type" value="Genomic_DNA"/>
</dbReference>
<dbReference type="SUPFAM" id="SSF51735">
    <property type="entry name" value="NAD(P)-binding Rossmann-fold domains"/>
    <property type="match status" value="1"/>
</dbReference>
<dbReference type="AlphaFoldDB" id="A0A9D4DGA5"/>
<name>A0A9D4DGA5_DREPO</name>
<evidence type="ECO:0000313" key="3">
    <source>
        <dbReference type="EMBL" id="KAH3747905.1"/>
    </source>
</evidence>
<keyword evidence="4" id="KW-1185">Reference proteome</keyword>
<dbReference type="Pfam" id="PF00106">
    <property type="entry name" value="adh_short"/>
    <property type="match status" value="1"/>
</dbReference>
<evidence type="ECO:0000256" key="2">
    <source>
        <dbReference type="ARBA" id="ARBA00023002"/>
    </source>
</evidence>
<organism evidence="3 4">
    <name type="scientific">Dreissena polymorpha</name>
    <name type="common">Zebra mussel</name>
    <name type="synonym">Mytilus polymorpha</name>
    <dbReference type="NCBI Taxonomy" id="45954"/>
    <lineage>
        <taxon>Eukaryota</taxon>
        <taxon>Metazoa</taxon>
        <taxon>Spiralia</taxon>
        <taxon>Lophotrochozoa</taxon>
        <taxon>Mollusca</taxon>
        <taxon>Bivalvia</taxon>
        <taxon>Autobranchia</taxon>
        <taxon>Heteroconchia</taxon>
        <taxon>Euheterodonta</taxon>
        <taxon>Imparidentia</taxon>
        <taxon>Neoheterodontei</taxon>
        <taxon>Myida</taxon>
        <taxon>Dreissenoidea</taxon>
        <taxon>Dreissenidae</taxon>
        <taxon>Dreissena</taxon>
    </lineage>
</organism>
<comment type="caution">
    <text evidence="3">The sequence shown here is derived from an EMBL/GenBank/DDBJ whole genome shotgun (WGS) entry which is preliminary data.</text>
</comment>
<dbReference type="Proteomes" id="UP000828390">
    <property type="component" value="Unassembled WGS sequence"/>
</dbReference>
<accession>A0A9D4DGA5</accession>
<reference evidence="3" key="1">
    <citation type="journal article" date="2019" name="bioRxiv">
        <title>The Genome of the Zebra Mussel, Dreissena polymorpha: A Resource for Invasive Species Research.</title>
        <authorList>
            <person name="McCartney M.A."/>
            <person name="Auch B."/>
            <person name="Kono T."/>
            <person name="Mallez S."/>
            <person name="Zhang Y."/>
            <person name="Obille A."/>
            <person name="Becker A."/>
            <person name="Abrahante J.E."/>
            <person name="Garbe J."/>
            <person name="Badalamenti J.P."/>
            <person name="Herman A."/>
            <person name="Mangelson H."/>
            <person name="Liachko I."/>
            <person name="Sullivan S."/>
            <person name="Sone E.D."/>
            <person name="Koren S."/>
            <person name="Silverstein K.A.T."/>
            <person name="Beckman K.B."/>
            <person name="Gohl D.M."/>
        </authorList>
    </citation>
    <scope>NUCLEOTIDE SEQUENCE</scope>
    <source>
        <strain evidence="3">Duluth1</strain>
        <tissue evidence="3">Whole animal</tissue>
    </source>
</reference>
<dbReference type="Gene3D" id="3.40.50.720">
    <property type="entry name" value="NAD(P)-binding Rossmann-like Domain"/>
    <property type="match status" value="1"/>
</dbReference>
<gene>
    <name evidence="3" type="ORF">DPMN_182340</name>
</gene>
<dbReference type="InterPro" id="IPR036291">
    <property type="entry name" value="NAD(P)-bd_dom_sf"/>
</dbReference>